<dbReference type="KEGG" id="samy:DB32_000453"/>
<dbReference type="Pfam" id="PF07238">
    <property type="entry name" value="PilZ"/>
    <property type="match status" value="1"/>
</dbReference>
<dbReference type="InterPro" id="IPR009875">
    <property type="entry name" value="PilZ_domain"/>
</dbReference>
<evidence type="ECO:0000313" key="3">
    <source>
        <dbReference type="Proteomes" id="UP000034883"/>
    </source>
</evidence>
<evidence type="ECO:0000259" key="1">
    <source>
        <dbReference type="Pfam" id="PF07238"/>
    </source>
</evidence>
<sequence length="115" mass="12300">MSAENRKHRRYAVELAAEVEIRGETIVASTQNVSAGGVGLVVDREVKEGSELAVTLFLTQDGIEDPDESPFEAKAIVAWTAVQDAGTWIAGVRFAKVSAAQSAQLERFLGKLDPG</sequence>
<dbReference type="Proteomes" id="UP000034883">
    <property type="component" value="Chromosome"/>
</dbReference>
<dbReference type="EMBL" id="CP011125">
    <property type="protein sequence ID" value="AKF03304.1"/>
    <property type="molecule type" value="Genomic_DNA"/>
</dbReference>
<dbReference type="Gene3D" id="2.40.10.220">
    <property type="entry name" value="predicted glycosyltransferase like domains"/>
    <property type="match status" value="1"/>
</dbReference>
<organism evidence="2 3">
    <name type="scientific">Sandaracinus amylolyticus</name>
    <dbReference type="NCBI Taxonomy" id="927083"/>
    <lineage>
        <taxon>Bacteria</taxon>
        <taxon>Pseudomonadati</taxon>
        <taxon>Myxococcota</taxon>
        <taxon>Polyangia</taxon>
        <taxon>Polyangiales</taxon>
        <taxon>Sandaracinaceae</taxon>
        <taxon>Sandaracinus</taxon>
    </lineage>
</organism>
<dbReference type="OrthoDB" id="245202at2"/>
<name>A0A0F6SDE5_9BACT</name>
<proteinExistence type="predicted"/>
<dbReference type="SUPFAM" id="SSF141371">
    <property type="entry name" value="PilZ domain-like"/>
    <property type="match status" value="1"/>
</dbReference>
<dbReference type="AlphaFoldDB" id="A0A0F6SDE5"/>
<dbReference type="STRING" id="927083.DB32_000453"/>
<accession>A0A0F6SDE5</accession>
<evidence type="ECO:0000313" key="2">
    <source>
        <dbReference type="EMBL" id="AKF03304.1"/>
    </source>
</evidence>
<keyword evidence="3" id="KW-1185">Reference proteome</keyword>
<protein>
    <recommendedName>
        <fullName evidence="1">PilZ domain-containing protein</fullName>
    </recommendedName>
</protein>
<gene>
    <name evidence="2" type="ORF">DB32_000453</name>
</gene>
<feature type="domain" description="PilZ" evidence="1">
    <location>
        <begin position="4"/>
        <end position="109"/>
    </location>
</feature>
<reference evidence="2 3" key="1">
    <citation type="submission" date="2015-03" db="EMBL/GenBank/DDBJ databases">
        <title>Genome assembly of Sandaracinus amylolyticus DSM 53668.</title>
        <authorList>
            <person name="Sharma G."/>
            <person name="Subramanian S."/>
        </authorList>
    </citation>
    <scope>NUCLEOTIDE SEQUENCE [LARGE SCALE GENOMIC DNA]</scope>
    <source>
        <strain evidence="2 3">DSM 53668</strain>
    </source>
</reference>
<dbReference type="GO" id="GO:0035438">
    <property type="term" value="F:cyclic-di-GMP binding"/>
    <property type="evidence" value="ECO:0007669"/>
    <property type="project" value="InterPro"/>
</dbReference>
<dbReference type="RefSeq" id="WP_053230756.1">
    <property type="nucleotide sequence ID" value="NZ_CP011125.1"/>
</dbReference>